<evidence type="ECO:0000256" key="1">
    <source>
        <dbReference type="SAM" id="Phobius"/>
    </source>
</evidence>
<gene>
    <name evidence="2" type="ORF">UFOPK1909_00579</name>
</gene>
<dbReference type="EMBL" id="CAEZVD010000048">
    <property type="protein sequence ID" value="CAB4621161.1"/>
    <property type="molecule type" value="Genomic_DNA"/>
</dbReference>
<protein>
    <submittedName>
        <fullName evidence="2">Unannotated protein</fullName>
    </submittedName>
</protein>
<reference evidence="2" key="1">
    <citation type="submission" date="2020-05" db="EMBL/GenBank/DDBJ databases">
        <authorList>
            <person name="Chiriac C."/>
            <person name="Salcher M."/>
            <person name="Ghai R."/>
            <person name="Kavagutti S V."/>
        </authorList>
    </citation>
    <scope>NUCLEOTIDE SEQUENCE</scope>
</reference>
<organism evidence="2">
    <name type="scientific">freshwater metagenome</name>
    <dbReference type="NCBI Taxonomy" id="449393"/>
    <lineage>
        <taxon>unclassified sequences</taxon>
        <taxon>metagenomes</taxon>
        <taxon>ecological metagenomes</taxon>
    </lineage>
</organism>
<accession>A0A6J6I3W9</accession>
<keyword evidence="1" id="KW-0472">Membrane</keyword>
<keyword evidence="1" id="KW-0812">Transmembrane</keyword>
<sequence length="124" mass="12795">MDRASFPLVLAMLVVGASSYVTLATCSTVKTTVFVVTVGVELVGIVIPAGIPDDGKPDVGKPEVGIPELSPEPLLAEGVETVVFVPISGNFLKSAIEDTGVPTSIEIEPFLSSRDPAGITKPFA</sequence>
<keyword evidence="1" id="KW-1133">Transmembrane helix</keyword>
<feature type="transmembrane region" description="Helical" evidence="1">
    <location>
        <begin position="33"/>
        <end position="51"/>
    </location>
</feature>
<name>A0A6J6I3W9_9ZZZZ</name>
<proteinExistence type="predicted"/>
<evidence type="ECO:0000313" key="2">
    <source>
        <dbReference type="EMBL" id="CAB4621161.1"/>
    </source>
</evidence>
<dbReference type="AlphaFoldDB" id="A0A6J6I3W9"/>